<accession>A0AAW1PT62</accession>
<evidence type="ECO:0000256" key="6">
    <source>
        <dbReference type="PROSITE-ProRule" id="PRU10141"/>
    </source>
</evidence>
<dbReference type="EMBL" id="JALJOR010000008">
    <property type="protein sequence ID" value="KAK9812676.1"/>
    <property type="molecule type" value="Genomic_DNA"/>
</dbReference>
<keyword evidence="2" id="KW-0808">Transferase</keyword>
<dbReference type="Gene3D" id="1.10.510.10">
    <property type="entry name" value="Transferase(Phosphotransferase) domain 1"/>
    <property type="match status" value="1"/>
</dbReference>
<feature type="binding site" evidence="6">
    <location>
        <position position="299"/>
    </location>
    <ligand>
        <name>ATP</name>
        <dbReference type="ChEBI" id="CHEBI:30616"/>
    </ligand>
</feature>
<feature type="compositionally biased region" description="Polar residues" evidence="7">
    <location>
        <begin position="140"/>
        <end position="153"/>
    </location>
</feature>
<evidence type="ECO:0000256" key="3">
    <source>
        <dbReference type="ARBA" id="ARBA00022741"/>
    </source>
</evidence>
<evidence type="ECO:0000256" key="8">
    <source>
        <dbReference type="SAM" id="Phobius"/>
    </source>
</evidence>
<comment type="caution">
    <text evidence="11">The sequence shown here is derived from an EMBL/GenBank/DDBJ whole genome shotgun (WGS) entry which is preliminary data.</text>
</comment>
<dbReference type="GO" id="GO:0005524">
    <property type="term" value="F:ATP binding"/>
    <property type="evidence" value="ECO:0007669"/>
    <property type="project" value="UniProtKB-UniRule"/>
</dbReference>
<proteinExistence type="predicted"/>
<reference evidence="11 12" key="1">
    <citation type="journal article" date="2024" name="Nat. Commun.">
        <title>Phylogenomics reveals the evolutionary origins of lichenization in chlorophyte algae.</title>
        <authorList>
            <person name="Puginier C."/>
            <person name="Libourel C."/>
            <person name="Otte J."/>
            <person name="Skaloud P."/>
            <person name="Haon M."/>
            <person name="Grisel S."/>
            <person name="Petersen M."/>
            <person name="Berrin J.G."/>
            <person name="Delaux P.M."/>
            <person name="Dal Grande F."/>
            <person name="Keller J."/>
        </authorList>
    </citation>
    <scope>NUCLEOTIDE SEQUENCE [LARGE SCALE GENOMIC DNA]</scope>
    <source>
        <strain evidence="11 12">SAG 2043</strain>
    </source>
</reference>
<evidence type="ECO:0000256" key="4">
    <source>
        <dbReference type="ARBA" id="ARBA00022777"/>
    </source>
</evidence>
<dbReference type="PRINTS" id="PR00109">
    <property type="entry name" value="TYRKINASE"/>
</dbReference>
<dbReference type="InterPro" id="IPR001245">
    <property type="entry name" value="Ser-Thr/Tyr_kinase_cat_dom"/>
</dbReference>
<evidence type="ECO:0000313" key="12">
    <source>
        <dbReference type="Proteomes" id="UP001489004"/>
    </source>
</evidence>
<dbReference type="AlphaFoldDB" id="A0AAW1PT62"/>
<feature type="domain" description="Protein kinase" evidence="10">
    <location>
        <begin position="263"/>
        <end position="525"/>
    </location>
</feature>
<keyword evidence="8" id="KW-1133">Transmembrane helix</keyword>
<evidence type="ECO:0000256" key="1">
    <source>
        <dbReference type="ARBA" id="ARBA00022527"/>
    </source>
</evidence>
<keyword evidence="9" id="KW-0732">Signal</keyword>
<dbReference type="Pfam" id="PF07714">
    <property type="entry name" value="PK_Tyr_Ser-Thr"/>
    <property type="match status" value="1"/>
</dbReference>
<dbReference type="SMART" id="SM00220">
    <property type="entry name" value="S_TKc"/>
    <property type="match status" value="1"/>
</dbReference>
<evidence type="ECO:0000256" key="7">
    <source>
        <dbReference type="SAM" id="MobiDB-lite"/>
    </source>
</evidence>
<dbReference type="PANTHER" id="PTHR44329:SF288">
    <property type="entry name" value="MITOGEN-ACTIVATED PROTEIN KINASE KINASE KINASE 20"/>
    <property type="match status" value="1"/>
</dbReference>
<evidence type="ECO:0000256" key="5">
    <source>
        <dbReference type="ARBA" id="ARBA00022840"/>
    </source>
</evidence>
<keyword evidence="8" id="KW-0812">Transmembrane</keyword>
<dbReference type="InterPro" id="IPR051681">
    <property type="entry name" value="Ser/Thr_Kinases-Pseudokinases"/>
</dbReference>
<name>A0AAW1PT62_9CHLO</name>
<dbReference type="InterPro" id="IPR017441">
    <property type="entry name" value="Protein_kinase_ATP_BS"/>
</dbReference>
<dbReference type="GO" id="GO:0004674">
    <property type="term" value="F:protein serine/threonine kinase activity"/>
    <property type="evidence" value="ECO:0007669"/>
    <property type="project" value="UniProtKB-KW"/>
</dbReference>
<evidence type="ECO:0000313" key="11">
    <source>
        <dbReference type="EMBL" id="KAK9812676.1"/>
    </source>
</evidence>
<feature type="transmembrane region" description="Helical" evidence="8">
    <location>
        <begin position="96"/>
        <end position="118"/>
    </location>
</feature>
<keyword evidence="4" id="KW-0418">Kinase</keyword>
<dbReference type="PROSITE" id="PS00108">
    <property type="entry name" value="PROTEIN_KINASE_ST"/>
    <property type="match status" value="1"/>
</dbReference>
<dbReference type="CDD" id="cd13999">
    <property type="entry name" value="STKc_MAP3K-like"/>
    <property type="match status" value="1"/>
</dbReference>
<gene>
    <name evidence="11" type="ORF">WJX72_001681</name>
</gene>
<dbReference type="InterPro" id="IPR011009">
    <property type="entry name" value="Kinase-like_dom_sf"/>
</dbReference>
<protein>
    <recommendedName>
        <fullName evidence="10">Protein kinase domain-containing protein</fullName>
    </recommendedName>
</protein>
<feature type="region of interest" description="Disordered" evidence="7">
    <location>
        <begin position="200"/>
        <end position="224"/>
    </location>
</feature>
<dbReference type="SUPFAM" id="SSF56112">
    <property type="entry name" value="Protein kinase-like (PK-like)"/>
    <property type="match status" value="1"/>
</dbReference>
<dbReference type="Proteomes" id="UP001489004">
    <property type="component" value="Unassembled WGS sequence"/>
</dbReference>
<keyword evidence="3 6" id="KW-0547">Nucleotide-binding</keyword>
<keyword evidence="1" id="KW-0723">Serine/threonine-protein kinase</keyword>
<evidence type="ECO:0000259" key="10">
    <source>
        <dbReference type="PROSITE" id="PS50011"/>
    </source>
</evidence>
<keyword evidence="12" id="KW-1185">Reference proteome</keyword>
<evidence type="ECO:0000256" key="9">
    <source>
        <dbReference type="SAM" id="SignalP"/>
    </source>
</evidence>
<feature type="chain" id="PRO_5043407774" description="Protein kinase domain-containing protein" evidence="9">
    <location>
        <begin position="20"/>
        <end position="528"/>
    </location>
</feature>
<feature type="signal peptide" evidence="9">
    <location>
        <begin position="1"/>
        <end position="19"/>
    </location>
</feature>
<dbReference type="PROSITE" id="PS00107">
    <property type="entry name" value="PROTEIN_KINASE_ATP"/>
    <property type="match status" value="1"/>
</dbReference>
<dbReference type="PANTHER" id="PTHR44329">
    <property type="entry name" value="SERINE/THREONINE-PROTEIN KINASE TNNI3K-RELATED"/>
    <property type="match status" value="1"/>
</dbReference>
<dbReference type="InterPro" id="IPR000719">
    <property type="entry name" value="Prot_kinase_dom"/>
</dbReference>
<evidence type="ECO:0000256" key="2">
    <source>
        <dbReference type="ARBA" id="ARBA00022679"/>
    </source>
</evidence>
<keyword evidence="5 6" id="KW-0067">ATP-binding</keyword>
<sequence length="528" mass="57973">MTTVWALVLLLVFRRPVNAQPLIIDGNSTNILPDAISDLLDAVDLYNIRLGNQSLVYIPQPNPRGLRHLLGLSGLALQGAGTAETAREGLSRHAEIAIAASVPVTAIILMGLAAYGILHRRLKRQRRTADLENGMDPRLSGSSTESTRDSATSIAERGTKSKAFGLCGKWGAGDMQRSSSFEQVKAVAKVVQPANGQQAQQVKQAQQAGVAAQQQPRPSGDAGMENVIRRMDRPDTATEMLLMMPWSDWEIAPQELAICRRPDGSEWELGTGASGRVFKATRNGVQVVAIKIFQNVVVKSADHLLDQRQAIKKEVSILKSCHDRNIVQFIGACMQEGKTILVTEYLEGGDLHNALQKDHVGKLSWHRSPSGPRKSAPPLARRISLDIARGLHFLHSHKIVHFDLKSANILLGRDYTAKIADVGLAKILHDEFLSTLNNDVGTFAWAAPEVLLGNPCSEKVDIYSFGVVLWELTTGEEPRNRHLRAVRVPEECPAEVEAIMLRCRRENPAERPTAKELVDFFTDLLQAP</sequence>
<dbReference type="PROSITE" id="PS50011">
    <property type="entry name" value="PROTEIN_KINASE_DOM"/>
    <property type="match status" value="1"/>
</dbReference>
<keyword evidence="8" id="KW-0472">Membrane</keyword>
<feature type="compositionally biased region" description="Low complexity" evidence="7">
    <location>
        <begin position="200"/>
        <end position="215"/>
    </location>
</feature>
<organism evidence="11 12">
    <name type="scientific">[Myrmecia] bisecta</name>
    <dbReference type="NCBI Taxonomy" id="41462"/>
    <lineage>
        <taxon>Eukaryota</taxon>
        <taxon>Viridiplantae</taxon>
        <taxon>Chlorophyta</taxon>
        <taxon>core chlorophytes</taxon>
        <taxon>Trebouxiophyceae</taxon>
        <taxon>Trebouxiales</taxon>
        <taxon>Trebouxiaceae</taxon>
        <taxon>Myrmecia</taxon>
    </lineage>
</organism>
<dbReference type="InterPro" id="IPR008271">
    <property type="entry name" value="Ser/Thr_kinase_AS"/>
</dbReference>
<feature type="region of interest" description="Disordered" evidence="7">
    <location>
        <begin position="128"/>
        <end position="156"/>
    </location>
</feature>